<evidence type="ECO:0000313" key="2">
    <source>
        <dbReference type="EMBL" id="KAJ6633203.1"/>
    </source>
</evidence>
<gene>
    <name evidence="2" type="ORF">Bhyg_15500</name>
</gene>
<protein>
    <submittedName>
        <fullName evidence="2">Uncharacterized protein</fullName>
    </submittedName>
</protein>
<dbReference type="Proteomes" id="UP001151699">
    <property type="component" value="Unassembled WGS sequence"/>
</dbReference>
<dbReference type="OrthoDB" id="7784258at2759"/>
<reference evidence="2" key="1">
    <citation type="submission" date="2022-07" db="EMBL/GenBank/DDBJ databases">
        <authorList>
            <person name="Trinca V."/>
            <person name="Uliana J.V.C."/>
            <person name="Torres T.T."/>
            <person name="Ward R.J."/>
            <person name="Monesi N."/>
        </authorList>
    </citation>
    <scope>NUCLEOTIDE SEQUENCE</scope>
    <source>
        <strain evidence="2">HSMRA1968</strain>
        <tissue evidence="2">Whole embryos</tissue>
    </source>
</reference>
<feature type="signal peptide" evidence="1">
    <location>
        <begin position="1"/>
        <end position="18"/>
    </location>
</feature>
<proteinExistence type="predicted"/>
<dbReference type="AlphaFoldDB" id="A0A9Q0MM33"/>
<accession>A0A9Q0MM33</accession>
<feature type="chain" id="PRO_5040330182" evidence="1">
    <location>
        <begin position="19"/>
        <end position="288"/>
    </location>
</feature>
<organism evidence="2 3">
    <name type="scientific">Pseudolycoriella hygida</name>
    <dbReference type="NCBI Taxonomy" id="35572"/>
    <lineage>
        <taxon>Eukaryota</taxon>
        <taxon>Metazoa</taxon>
        <taxon>Ecdysozoa</taxon>
        <taxon>Arthropoda</taxon>
        <taxon>Hexapoda</taxon>
        <taxon>Insecta</taxon>
        <taxon>Pterygota</taxon>
        <taxon>Neoptera</taxon>
        <taxon>Endopterygota</taxon>
        <taxon>Diptera</taxon>
        <taxon>Nematocera</taxon>
        <taxon>Sciaroidea</taxon>
        <taxon>Sciaridae</taxon>
        <taxon>Pseudolycoriella</taxon>
    </lineage>
</organism>
<evidence type="ECO:0000256" key="1">
    <source>
        <dbReference type="SAM" id="SignalP"/>
    </source>
</evidence>
<keyword evidence="3" id="KW-1185">Reference proteome</keyword>
<dbReference type="EMBL" id="WJQU01002138">
    <property type="protein sequence ID" value="KAJ6633203.1"/>
    <property type="molecule type" value="Genomic_DNA"/>
</dbReference>
<comment type="caution">
    <text evidence="2">The sequence shown here is derived from an EMBL/GenBank/DDBJ whole genome shotgun (WGS) entry which is preliminary data.</text>
</comment>
<sequence>MATKLIVRFITALVLVQSLSTLPAADNKPEVICRNAKGEYCTSDGVVLKDQYPVYFRHQNLNDAKKEHIVVIEPTITYATTQSTPVTTFRASQQEKQSEFKPYPVAYHTENQAVPFYPYYVRAASSDRSDIEQKRRVEETRRVIIDASDPVYQRFVPRGGDGGGQSWFYYSEPRQHVSTVAPPPPPPQPMPTVSSKSSVRFYFPNGTAVRTYYNEDDRQVMDIHPNHYVIQVHEMTTTTTPRPDPVTTECSPLHPCNTVVYQQTTQCCRCYLVPSKCCSCNYPNRTKK</sequence>
<name>A0A9Q0MM33_9DIPT</name>
<evidence type="ECO:0000313" key="3">
    <source>
        <dbReference type="Proteomes" id="UP001151699"/>
    </source>
</evidence>
<keyword evidence="1" id="KW-0732">Signal</keyword>